<name>A0A444MQQ4_9SPHI</name>
<accession>A0A444MQQ4</accession>
<protein>
    <submittedName>
        <fullName evidence="1">Uncharacterized protein</fullName>
    </submittedName>
</protein>
<gene>
    <name evidence="1" type="ORF">EPL05_07825</name>
</gene>
<comment type="caution">
    <text evidence="1">The sequence shown here is derived from an EMBL/GenBank/DDBJ whole genome shotgun (WGS) entry which is preliminary data.</text>
</comment>
<dbReference type="RefSeq" id="WP_128533391.1">
    <property type="nucleotide sequence ID" value="NZ_SBIW01000003.1"/>
</dbReference>
<evidence type="ECO:0000313" key="2">
    <source>
        <dbReference type="Proteomes" id="UP000286701"/>
    </source>
</evidence>
<keyword evidence="2" id="KW-1185">Reference proteome</keyword>
<dbReference type="EMBL" id="SBIW01000003">
    <property type="protein sequence ID" value="RWY53956.1"/>
    <property type="molecule type" value="Genomic_DNA"/>
</dbReference>
<sequence length="170" mass="20103">MSKKLDITELQFNHLNHGHYLRGLLINEFSGLEKKIERFIVTYFLGDSNMQNEMSDVLLDRLTFEAKRASFKSIIDKRSVKNGFKKSKNNKYPESALFDEIRRLNDHRIYFAHYIMVMPSTIDENIIGLAEFRDSVKILWYSEKEYQKLIADINRVSDKIELMIEDLKST</sequence>
<organism evidence="1 2">
    <name type="scientific">Mucilaginibacter gilvus</name>
    <dbReference type="NCBI Taxonomy" id="2305909"/>
    <lineage>
        <taxon>Bacteria</taxon>
        <taxon>Pseudomonadati</taxon>
        <taxon>Bacteroidota</taxon>
        <taxon>Sphingobacteriia</taxon>
        <taxon>Sphingobacteriales</taxon>
        <taxon>Sphingobacteriaceae</taxon>
        <taxon>Mucilaginibacter</taxon>
    </lineage>
</organism>
<dbReference type="Proteomes" id="UP000286701">
    <property type="component" value="Unassembled WGS sequence"/>
</dbReference>
<evidence type="ECO:0000313" key="1">
    <source>
        <dbReference type="EMBL" id="RWY53956.1"/>
    </source>
</evidence>
<proteinExistence type="predicted"/>
<dbReference type="OrthoDB" id="792945at2"/>
<dbReference type="AlphaFoldDB" id="A0A444MQQ4"/>
<reference evidence="1 2" key="1">
    <citation type="submission" date="2019-01" db="EMBL/GenBank/DDBJ databases">
        <title>Mucilaginibacter antarcticum sp. nov., isolated from antarctic soil.</title>
        <authorList>
            <person name="Yan Y.-Q."/>
            <person name="Du Z.-J."/>
        </authorList>
    </citation>
    <scope>NUCLEOTIDE SEQUENCE [LARGE SCALE GENOMIC DNA]</scope>
    <source>
        <strain evidence="1 2">F01003</strain>
    </source>
</reference>